<dbReference type="InterPro" id="IPR001789">
    <property type="entry name" value="Sig_transdc_resp-reg_receiver"/>
</dbReference>
<dbReference type="Gene3D" id="3.40.50.2300">
    <property type="match status" value="4"/>
</dbReference>
<keyword evidence="7" id="KW-0805">Transcription regulation</keyword>
<dbReference type="STRING" id="1134406.ADN00_16315"/>
<dbReference type="Pfam" id="PF13377">
    <property type="entry name" value="Peripla_BP_3"/>
    <property type="match status" value="1"/>
</dbReference>
<dbReference type="SUPFAM" id="SSF46689">
    <property type="entry name" value="Homeodomain-like"/>
    <property type="match status" value="2"/>
</dbReference>
<protein>
    <recommendedName>
        <fullName evidence="2">histidine kinase</fullName>
        <ecNumber evidence="2">2.7.13.3</ecNumber>
    </recommendedName>
</protein>
<feature type="domain" description="HTH araC/xylS-type" evidence="11">
    <location>
        <begin position="1082"/>
        <end position="1180"/>
    </location>
</feature>
<keyword evidence="3 10" id="KW-0597">Phosphoprotein</keyword>
<dbReference type="InterPro" id="IPR018060">
    <property type="entry name" value="HTH_AraC"/>
</dbReference>
<dbReference type="CDD" id="cd16922">
    <property type="entry name" value="HATPase_EvgS-ArcB-TorS-like"/>
    <property type="match status" value="1"/>
</dbReference>
<dbReference type="GO" id="GO:0043565">
    <property type="term" value="F:sequence-specific DNA binding"/>
    <property type="evidence" value="ECO:0007669"/>
    <property type="project" value="InterPro"/>
</dbReference>
<dbReference type="PROSITE" id="PS50109">
    <property type="entry name" value="HIS_KIN"/>
    <property type="match status" value="1"/>
</dbReference>
<evidence type="ECO:0000256" key="5">
    <source>
        <dbReference type="ARBA" id="ARBA00022777"/>
    </source>
</evidence>
<dbReference type="EMBL" id="LGCL01000040">
    <property type="protein sequence ID" value="KPL72116.1"/>
    <property type="molecule type" value="Genomic_DNA"/>
</dbReference>
<dbReference type="Pfam" id="PF02518">
    <property type="entry name" value="HATPase_c"/>
    <property type="match status" value="1"/>
</dbReference>
<dbReference type="SMART" id="SM00388">
    <property type="entry name" value="HisKA"/>
    <property type="match status" value="1"/>
</dbReference>
<evidence type="ECO:0000259" key="12">
    <source>
        <dbReference type="PROSITE" id="PS50109"/>
    </source>
</evidence>
<dbReference type="InterPro" id="IPR046335">
    <property type="entry name" value="LacI/GalR-like_sensor"/>
</dbReference>
<evidence type="ECO:0000313" key="15">
    <source>
        <dbReference type="Proteomes" id="UP000050417"/>
    </source>
</evidence>
<dbReference type="CDD" id="cd06267">
    <property type="entry name" value="PBP1_LacI_sugar_binding-like"/>
    <property type="match status" value="1"/>
</dbReference>
<keyword evidence="6" id="KW-0902">Two-component regulatory system</keyword>
<dbReference type="PANTHER" id="PTHR43547">
    <property type="entry name" value="TWO-COMPONENT HISTIDINE KINASE"/>
    <property type="match status" value="1"/>
</dbReference>
<dbReference type="InterPro" id="IPR004358">
    <property type="entry name" value="Sig_transdc_His_kin-like_C"/>
</dbReference>
<dbReference type="InterPro" id="IPR009057">
    <property type="entry name" value="Homeodomain-like_sf"/>
</dbReference>
<dbReference type="Pfam" id="PF00512">
    <property type="entry name" value="HisKA"/>
    <property type="match status" value="1"/>
</dbReference>
<evidence type="ECO:0000313" key="14">
    <source>
        <dbReference type="EMBL" id="KPL72116.1"/>
    </source>
</evidence>
<sequence length="1184" mass="132475">MKTLIRNKPTIGVLAGWQFYRTATNLSYLAPVFRGIIRASQDFGCNLLLGCGMGPSASPTDPIRPAWSEKTNESDFVPIGPWNTDGMIIANPLQSESRSRYIRNVIDQGHPIVFVGSGELGPTIVADNQGGIKTAMSHLVAHSHQRIAFIAGTREDSKGDSGERLRAYQSAIRSFQLNLDPKLITYGRHTFNGGYTAMKELLSKKIDFSAVLASNDESALGAIKAMNEAGIRVPDDVAVIGFDNRFEGAVHSPSLSSIHVPLFEIGYKSVEVMVNYLTRQEELPELVTMNTKLITRDSCGCGALRSAILNRENLTASQLTEAISTIVLDQSHSLTKKESDSLCAQLVSTFTNAITSNEKGEFEEKLSEILQHTIDKNEASNIWQDALTLLENNQWGETVSRERLQEVLNHARLLIGRVTANQHNQYLLNERWISSRLSLLSAKLQTSLDEDQIYQTLNNYLSDLELDLARLSLFEPADELSHQSCMMRDLLNIDAEPISFNCQNFPPADCFPQDKPFFLTLIPVMDPKKQLGFMVFGTDYLEIFGFIVQQVGGALNTASLYRQATEGRRLAEEANRIKNRFLSTISHDLRTPINLILGLTDVLLEENDWGQSALPISVQMDIERINAYAQHLGGMIGDVLDLATNSAGQLRLQMGLVNLGEALQMVAESGLQLATDKGLGWKAVVPKNGPWVRGDITRLRQVVLNLVNNAIKFTTKGEVALIVEVDDENVRVSIKDTGLGIPVDEQETIFNEFHRSERSILQGFSGLGLGLSICKTLVEMQNGTIGVDSSGVEGEGSTFFFTLPVVDHIDEQQPTLNESWEQEKTFLIVHSGGENHERLRNLLKDYGVKVAAIGIDQFEDWRKRFSDSFPDAIVLDMSSHTEKGWRILRNLKTNKVTRNVPIMLYTHSQDGETLINLDYLTKPIELDELNITIDQYLLTEDAIDSKRTFLIVDDDINTLEMNARIIQSQYENNRLFKANNGEEALKILGKEKIDLVLLDLNMPVMDGFAVLESMRVNPKMREIPVIILTGRELSIEEMNCLNQGVATVLKKGIFSMEETLSHVNAALERKRRLSTNAQKLVRQAMVFIQDHYTDPISRADVAKHVNIAEDYLTYCFRQELGTTPIKYLQRFRINQAKNLLKNSDKSITEIAVETGFSDSGYFSRLFHRETGMSPEAFKLSLMNI</sequence>
<dbReference type="SUPFAM" id="SSF52172">
    <property type="entry name" value="CheY-like"/>
    <property type="match status" value="2"/>
</dbReference>
<dbReference type="SUPFAM" id="SSF47384">
    <property type="entry name" value="Homodimeric domain of signal transducing histidine kinase"/>
    <property type="match status" value="1"/>
</dbReference>
<keyword evidence="8" id="KW-0238">DNA-binding</keyword>
<accession>A0A0P6XAD3</accession>
<gene>
    <name evidence="14" type="ORF">ADN00_16315</name>
</gene>
<dbReference type="GO" id="GO:0000155">
    <property type="term" value="F:phosphorelay sensor kinase activity"/>
    <property type="evidence" value="ECO:0007669"/>
    <property type="project" value="InterPro"/>
</dbReference>
<dbReference type="Gene3D" id="1.10.10.60">
    <property type="entry name" value="Homeodomain-like"/>
    <property type="match status" value="2"/>
</dbReference>
<dbReference type="PANTHER" id="PTHR43547:SF2">
    <property type="entry name" value="HYBRID SIGNAL TRANSDUCTION HISTIDINE KINASE C"/>
    <property type="match status" value="1"/>
</dbReference>
<reference evidence="14 15" key="1">
    <citation type="submission" date="2015-07" db="EMBL/GenBank/DDBJ databases">
        <title>Genome sequence of Ornatilinea apprima DSM 23815.</title>
        <authorList>
            <person name="Hemp J."/>
            <person name="Ward L.M."/>
            <person name="Pace L.A."/>
            <person name="Fischer W.W."/>
        </authorList>
    </citation>
    <scope>NUCLEOTIDE SEQUENCE [LARGE SCALE GENOMIC DNA]</scope>
    <source>
        <strain evidence="14 15">P3M-1</strain>
    </source>
</reference>
<dbReference type="SMART" id="SM00448">
    <property type="entry name" value="REC"/>
    <property type="match status" value="2"/>
</dbReference>
<organism evidence="14 15">
    <name type="scientific">Ornatilinea apprima</name>
    <dbReference type="NCBI Taxonomy" id="1134406"/>
    <lineage>
        <taxon>Bacteria</taxon>
        <taxon>Bacillati</taxon>
        <taxon>Chloroflexota</taxon>
        <taxon>Anaerolineae</taxon>
        <taxon>Anaerolineales</taxon>
        <taxon>Anaerolineaceae</taxon>
        <taxon>Ornatilinea</taxon>
    </lineage>
</organism>
<evidence type="ECO:0000256" key="8">
    <source>
        <dbReference type="ARBA" id="ARBA00023125"/>
    </source>
</evidence>
<dbReference type="Gene3D" id="1.10.287.130">
    <property type="match status" value="1"/>
</dbReference>
<dbReference type="Pfam" id="PF12833">
    <property type="entry name" value="HTH_18"/>
    <property type="match status" value="1"/>
</dbReference>
<feature type="modified residue" description="4-aspartylphosphate" evidence="10">
    <location>
        <position position="876"/>
    </location>
</feature>
<dbReference type="InterPro" id="IPR005467">
    <property type="entry name" value="His_kinase_dom"/>
</dbReference>
<feature type="modified residue" description="4-aspartylphosphate" evidence="10">
    <location>
        <position position="999"/>
    </location>
</feature>
<evidence type="ECO:0000256" key="2">
    <source>
        <dbReference type="ARBA" id="ARBA00012438"/>
    </source>
</evidence>
<dbReference type="InterPro" id="IPR028082">
    <property type="entry name" value="Peripla_BP_I"/>
</dbReference>
<dbReference type="Gene3D" id="3.30.565.10">
    <property type="entry name" value="Histidine kinase-like ATPase, C-terminal domain"/>
    <property type="match status" value="1"/>
</dbReference>
<dbReference type="CDD" id="cd00082">
    <property type="entry name" value="HisKA"/>
    <property type="match status" value="1"/>
</dbReference>
<comment type="catalytic activity">
    <reaction evidence="1">
        <text>ATP + protein L-histidine = ADP + protein N-phospho-L-histidine.</text>
        <dbReference type="EC" id="2.7.13.3"/>
    </reaction>
</comment>
<feature type="domain" description="Response regulatory" evidence="13">
    <location>
        <begin position="825"/>
        <end position="937"/>
    </location>
</feature>
<evidence type="ECO:0000256" key="1">
    <source>
        <dbReference type="ARBA" id="ARBA00000085"/>
    </source>
</evidence>
<dbReference type="GO" id="GO:0003700">
    <property type="term" value="F:DNA-binding transcription factor activity"/>
    <property type="evidence" value="ECO:0007669"/>
    <property type="project" value="InterPro"/>
</dbReference>
<dbReference type="InterPro" id="IPR003594">
    <property type="entry name" value="HATPase_dom"/>
</dbReference>
<dbReference type="SMART" id="SM00342">
    <property type="entry name" value="HTH_ARAC"/>
    <property type="match status" value="1"/>
</dbReference>
<keyword evidence="15" id="KW-1185">Reference proteome</keyword>
<keyword evidence="5" id="KW-0418">Kinase</keyword>
<evidence type="ECO:0000256" key="6">
    <source>
        <dbReference type="ARBA" id="ARBA00023012"/>
    </source>
</evidence>
<dbReference type="PROSITE" id="PS50110">
    <property type="entry name" value="RESPONSE_REGULATORY"/>
    <property type="match status" value="2"/>
</dbReference>
<dbReference type="InterPro" id="IPR036890">
    <property type="entry name" value="HATPase_C_sf"/>
</dbReference>
<feature type="domain" description="Response regulatory" evidence="13">
    <location>
        <begin position="948"/>
        <end position="1066"/>
    </location>
</feature>
<dbReference type="InterPro" id="IPR011006">
    <property type="entry name" value="CheY-like_superfamily"/>
</dbReference>
<evidence type="ECO:0000256" key="9">
    <source>
        <dbReference type="ARBA" id="ARBA00023163"/>
    </source>
</evidence>
<evidence type="ECO:0000259" key="11">
    <source>
        <dbReference type="PROSITE" id="PS01124"/>
    </source>
</evidence>
<dbReference type="PROSITE" id="PS01124">
    <property type="entry name" value="HTH_ARAC_FAMILY_2"/>
    <property type="match status" value="1"/>
</dbReference>
<proteinExistence type="predicted"/>
<evidence type="ECO:0000256" key="7">
    <source>
        <dbReference type="ARBA" id="ARBA00023015"/>
    </source>
</evidence>
<dbReference type="EC" id="2.7.13.3" evidence="2"/>
<comment type="caution">
    <text evidence="14">The sequence shown here is derived from an EMBL/GenBank/DDBJ whole genome shotgun (WGS) entry which is preliminary data.</text>
</comment>
<evidence type="ECO:0000256" key="3">
    <source>
        <dbReference type="ARBA" id="ARBA00022553"/>
    </source>
</evidence>
<dbReference type="PRINTS" id="PR00344">
    <property type="entry name" value="BCTRLSENSOR"/>
</dbReference>
<evidence type="ECO:0000259" key="13">
    <source>
        <dbReference type="PROSITE" id="PS50110"/>
    </source>
</evidence>
<evidence type="ECO:0000256" key="10">
    <source>
        <dbReference type="PROSITE-ProRule" id="PRU00169"/>
    </source>
</evidence>
<dbReference type="InterPro" id="IPR003661">
    <property type="entry name" value="HisK_dim/P_dom"/>
</dbReference>
<dbReference type="InterPro" id="IPR036097">
    <property type="entry name" value="HisK_dim/P_sf"/>
</dbReference>
<name>A0A0P6XAD3_9CHLR</name>
<keyword evidence="9" id="KW-0804">Transcription</keyword>
<dbReference type="Proteomes" id="UP000050417">
    <property type="component" value="Unassembled WGS sequence"/>
</dbReference>
<dbReference type="AlphaFoldDB" id="A0A0P6XAD3"/>
<dbReference type="Pfam" id="PF00072">
    <property type="entry name" value="Response_reg"/>
    <property type="match status" value="1"/>
</dbReference>
<keyword evidence="4" id="KW-0808">Transferase</keyword>
<dbReference type="SMART" id="SM00387">
    <property type="entry name" value="HATPase_c"/>
    <property type="match status" value="1"/>
</dbReference>
<feature type="domain" description="Histidine kinase" evidence="12">
    <location>
        <begin position="584"/>
        <end position="807"/>
    </location>
</feature>
<dbReference type="SUPFAM" id="SSF55874">
    <property type="entry name" value="ATPase domain of HSP90 chaperone/DNA topoisomerase II/histidine kinase"/>
    <property type="match status" value="1"/>
</dbReference>
<dbReference type="CDD" id="cd00156">
    <property type="entry name" value="REC"/>
    <property type="match status" value="1"/>
</dbReference>
<dbReference type="FunFam" id="3.30.565.10:FF:000006">
    <property type="entry name" value="Sensor histidine kinase WalK"/>
    <property type="match status" value="1"/>
</dbReference>
<dbReference type="SUPFAM" id="SSF53822">
    <property type="entry name" value="Periplasmic binding protein-like I"/>
    <property type="match status" value="1"/>
</dbReference>
<evidence type="ECO:0000256" key="4">
    <source>
        <dbReference type="ARBA" id="ARBA00022679"/>
    </source>
</evidence>